<feature type="transmembrane region" description="Helical" evidence="8">
    <location>
        <begin position="127"/>
        <end position="151"/>
    </location>
</feature>
<feature type="transmembrane region" description="Helical" evidence="8">
    <location>
        <begin position="387"/>
        <end position="405"/>
    </location>
</feature>
<gene>
    <name evidence="9" type="ORF">EV191_102270</name>
</gene>
<name>A0A4R2R0S4_9PSEU</name>
<dbReference type="OrthoDB" id="9766267at2"/>
<keyword evidence="10" id="KW-1185">Reference proteome</keyword>
<reference evidence="9 10" key="1">
    <citation type="submission" date="2019-03" db="EMBL/GenBank/DDBJ databases">
        <title>Genomic Encyclopedia of Type Strains, Phase IV (KMG-IV): sequencing the most valuable type-strain genomes for metagenomic binning, comparative biology and taxonomic classification.</title>
        <authorList>
            <person name="Goeker M."/>
        </authorList>
    </citation>
    <scope>NUCLEOTIDE SEQUENCE [LARGE SCALE GENOMIC DNA]</scope>
    <source>
        <strain evidence="9 10">DSM 45765</strain>
    </source>
</reference>
<feature type="transmembrane region" description="Helical" evidence="8">
    <location>
        <begin position="322"/>
        <end position="339"/>
    </location>
</feature>
<feature type="transmembrane region" description="Helical" evidence="8">
    <location>
        <begin position="51"/>
        <end position="78"/>
    </location>
</feature>
<evidence type="ECO:0000256" key="1">
    <source>
        <dbReference type="ARBA" id="ARBA00004141"/>
    </source>
</evidence>
<dbReference type="PANTHER" id="PTHR10283:SF82">
    <property type="entry name" value="SOLUTE CARRIER FAMILY 13 MEMBER 2"/>
    <property type="match status" value="1"/>
</dbReference>
<evidence type="ECO:0000313" key="10">
    <source>
        <dbReference type="Proteomes" id="UP000294911"/>
    </source>
</evidence>
<keyword evidence="5 8" id="KW-1133">Transmembrane helix</keyword>
<feature type="transmembrane region" description="Helical" evidence="8">
    <location>
        <begin position="475"/>
        <end position="497"/>
    </location>
</feature>
<dbReference type="Proteomes" id="UP000294911">
    <property type="component" value="Unassembled WGS sequence"/>
</dbReference>
<evidence type="ECO:0000313" key="9">
    <source>
        <dbReference type="EMBL" id="TCP55058.1"/>
    </source>
</evidence>
<sequence>MTQVGDKTTESESATGSSRLNWVGLLLGPCLAALLYLVLPDSLAGNGKIAAAVAMLMATWWVTEAIPLPATALLPMIMFPVLGVAPIEDVVGPYADKVIFLFMGGFVLGLAMQRWNLHRRFALRTVLLVGTSPVRLIGGFMLATGFITMWVSNTATAVIMYPVGLSVLALVGQLGDGKGDKNFSTALMLGIAYAASIGSLGTIIGTPPNTFLVGYLRDNHDINIGFGQWMLFGVPISAVFLVLAWLVLSKFVYRPRIKELPGSRELLKQQLDEMGPMSRGEKNALGVFIGAAAAWILAPLLADPTIMGGAALTWLDRLDDSVIAMAVAVVLFILPAGGGARTIDWDTTKQLPWGVLLLFGGGLSLSGQFTESGLSSWLGEQVRGLDVLPTVLFVAAAALIVLALTELTSNTATAATFIPILGGVAVGLGIDPMALVVPAALAATCAFMLPVATPPNAIVFGSGHVTIGQMVRGGVWLNVIAVVLITVAVYALGGWILGIAL</sequence>
<dbReference type="GO" id="GO:1905039">
    <property type="term" value="P:carboxylic acid transmembrane transport"/>
    <property type="evidence" value="ECO:0007669"/>
    <property type="project" value="UniProtKB-ARBA"/>
</dbReference>
<dbReference type="CDD" id="cd01115">
    <property type="entry name" value="SLC13_permease"/>
    <property type="match status" value="1"/>
</dbReference>
<comment type="caution">
    <text evidence="9">The sequence shown here is derived from an EMBL/GenBank/DDBJ whole genome shotgun (WGS) entry which is preliminary data.</text>
</comment>
<accession>A0A4R2R0S4</accession>
<dbReference type="AlphaFoldDB" id="A0A4R2R0S4"/>
<dbReference type="PANTHER" id="PTHR10283">
    <property type="entry name" value="SOLUTE CARRIER FAMILY 13 MEMBER"/>
    <property type="match status" value="1"/>
</dbReference>
<dbReference type="Pfam" id="PF00939">
    <property type="entry name" value="Na_sulph_symp"/>
    <property type="match status" value="1"/>
</dbReference>
<proteinExistence type="inferred from homology"/>
<evidence type="ECO:0000256" key="3">
    <source>
        <dbReference type="ARBA" id="ARBA00020150"/>
    </source>
</evidence>
<evidence type="ECO:0000256" key="6">
    <source>
        <dbReference type="ARBA" id="ARBA00023136"/>
    </source>
</evidence>
<keyword evidence="4 8" id="KW-0812">Transmembrane</keyword>
<feature type="transmembrane region" description="Helical" evidence="8">
    <location>
        <begin position="412"/>
        <end position="430"/>
    </location>
</feature>
<feature type="transmembrane region" description="Helical" evidence="8">
    <location>
        <begin position="226"/>
        <end position="248"/>
    </location>
</feature>
<keyword evidence="6 8" id="KW-0472">Membrane</keyword>
<feature type="transmembrane region" description="Helical" evidence="8">
    <location>
        <begin position="157"/>
        <end position="174"/>
    </location>
</feature>
<feature type="transmembrane region" description="Helical" evidence="8">
    <location>
        <begin position="20"/>
        <end position="39"/>
    </location>
</feature>
<evidence type="ECO:0000256" key="7">
    <source>
        <dbReference type="ARBA" id="ARBA00031174"/>
    </source>
</evidence>
<feature type="transmembrane region" description="Helical" evidence="8">
    <location>
        <begin position="98"/>
        <end position="115"/>
    </location>
</feature>
<dbReference type="NCBIfam" id="TIGR00785">
    <property type="entry name" value="dass"/>
    <property type="match status" value="1"/>
</dbReference>
<feature type="transmembrane region" description="Helical" evidence="8">
    <location>
        <begin position="284"/>
        <end position="302"/>
    </location>
</feature>
<dbReference type="RefSeq" id="WP_132876436.1">
    <property type="nucleotide sequence ID" value="NZ_SLXQ01000002.1"/>
</dbReference>
<evidence type="ECO:0000256" key="2">
    <source>
        <dbReference type="ARBA" id="ARBA00006772"/>
    </source>
</evidence>
<evidence type="ECO:0000256" key="8">
    <source>
        <dbReference type="SAM" id="Phobius"/>
    </source>
</evidence>
<feature type="transmembrane region" description="Helical" evidence="8">
    <location>
        <begin position="186"/>
        <end position="206"/>
    </location>
</feature>
<comment type="subcellular location">
    <subcellularLocation>
        <location evidence="1">Membrane</location>
        <topology evidence="1">Multi-pass membrane protein</topology>
    </subcellularLocation>
</comment>
<evidence type="ECO:0000256" key="4">
    <source>
        <dbReference type="ARBA" id="ARBA00022692"/>
    </source>
</evidence>
<dbReference type="GO" id="GO:0005886">
    <property type="term" value="C:plasma membrane"/>
    <property type="evidence" value="ECO:0007669"/>
    <property type="project" value="TreeGrafter"/>
</dbReference>
<organism evidence="9 10">
    <name type="scientific">Tamaricihabitans halophyticus</name>
    <dbReference type="NCBI Taxonomy" id="1262583"/>
    <lineage>
        <taxon>Bacteria</taxon>
        <taxon>Bacillati</taxon>
        <taxon>Actinomycetota</taxon>
        <taxon>Actinomycetes</taxon>
        <taxon>Pseudonocardiales</taxon>
        <taxon>Pseudonocardiaceae</taxon>
        <taxon>Tamaricihabitans</taxon>
    </lineage>
</organism>
<dbReference type="GO" id="GO:0008514">
    <property type="term" value="F:organic anion transmembrane transporter activity"/>
    <property type="evidence" value="ECO:0007669"/>
    <property type="project" value="UniProtKB-ARBA"/>
</dbReference>
<protein>
    <recommendedName>
        <fullName evidence="3">Sodium-dependent dicarboxylate transporter SdcS</fullName>
    </recommendedName>
    <alternativeName>
        <fullName evidence="7">Na(+)/dicarboxylate symporter</fullName>
    </alternativeName>
</protein>
<feature type="transmembrane region" description="Helical" evidence="8">
    <location>
        <begin position="351"/>
        <end position="367"/>
    </location>
</feature>
<comment type="similarity">
    <text evidence="2">Belongs to the SLC13A/DASS transporter (TC 2.A.47) family. NADC subfamily.</text>
</comment>
<dbReference type="EMBL" id="SLXQ01000002">
    <property type="protein sequence ID" value="TCP55058.1"/>
    <property type="molecule type" value="Genomic_DNA"/>
</dbReference>
<evidence type="ECO:0000256" key="5">
    <source>
        <dbReference type="ARBA" id="ARBA00022989"/>
    </source>
</evidence>
<dbReference type="InterPro" id="IPR001898">
    <property type="entry name" value="SLC13A/DASS"/>
</dbReference>